<dbReference type="PANTHER" id="PTHR43574">
    <property type="entry name" value="EPIMERASE-RELATED"/>
    <property type="match status" value="1"/>
</dbReference>
<feature type="domain" description="NAD(P)-binding" evidence="2">
    <location>
        <begin position="4"/>
        <end position="306"/>
    </location>
</feature>
<evidence type="ECO:0000259" key="2">
    <source>
        <dbReference type="Pfam" id="PF16363"/>
    </source>
</evidence>
<dbReference type="InterPro" id="IPR016040">
    <property type="entry name" value="NAD(P)-bd_dom"/>
</dbReference>
<dbReference type="Gene3D" id="3.40.50.720">
    <property type="entry name" value="NAD(P)-binding Rossmann-like Domain"/>
    <property type="match status" value="1"/>
</dbReference>
<dbReference type="Proteomes" id="UP000230292">
    <property type="component" value="Unassembled WGS sequence"/>
</dbReference>
<name>A0A2M7H3F8_9BACT</name>
<dbReference type="SUPFAM" id="SSF51735">
    <property type="entry name" value="NAD(P)-binding Rossmann-fold domains"/>
    <property type="match status" value="1"/>
</dbReference>
<evidence type="ECO:0000256" key="1">
    <source>
        <dbReference type="ARBA" id="ARBA00023027"/>
    </source>
</evidence>
<gene>
    <name evidence="3" type="ORF">COW24_03555</name>
</gene>
<sequence>MKVLLTGAAGFIGSHVADLLIKQGHSVIAVDNFNDYYNPDFKEDNVSHLIGHEAYQLVRADITNEASMRAVFSEHKPDAIIHLAAQAGVRISIQEPLRAATNNITATYILLELAHEFGVKDFVFASSSSVYGNQEKTPFSESDPVDLPISPYAATKKACELIAYTYHHLYKMNCVGLRFFTVYGERGRPDMSPYIFADAIINDKPLRRYGDGSMERDFTYIDDIASGVVACLGKDLGYAIINLGNSNSVTLRDYIATFEKILGKSAIIDEQPLQPGDVFKTYADVSQAKALLNWEPTTDLETGLTKFLTWFKENRSGKPL</sequence>
<accession>A0A2M7H3F8</accession>
<dbReference type="EMBL" id="PFGC01000041">
    <property type="protein sequence ID" value="PIW36734.1"/>
    <property type="molecule type" value="Genomic_DNA"/>
</dbReference>
<reference evidence="3 4" key="1">
    <citation type="submission" date="2017-09" db="EMBL/GenBank/DDBJ databases">
        <title>Depth-based differentiation of microbial function through sediment-hosted aquifers and enrichment of novel symbionts in the deep terrestrial subsurface.</title>
        <authorList>
            <person name="Probst A.J."/>
            <person name="Ladd B."/>
            <person name="Jarett J.K."/>
            <person name="Geller-Mcgrath D.E."/>
            <person name="Sieber C.M."/>
            <person name="Emerson J.B."/>
            <person name="Anantharaman K."/>
            <person name="Thomas B.C."/>
            <person name="Malmstrom R."/>
            <person name="Stieglmeier M."/>
            <person name="Klingl A."/>
            <person name="Woyke T."/>
            <person name="Ryan C.M."/>
            <person name="Banfield J.F."/>
        </authorList>
    </citation>
    <scope>NUCLEOTIDE SEQUENCE [LARGE SCALE GENOMIC DNA]</scope>
    <source>
        <strain evidence="3">CG15_BIG_FIL_POST_REV_8_21_14_020_45_12</strain>
    </source>
</reference>
<dbReference type="InterPro" id="IPR036291">
    <property type="entry name" value="NAD(P)-bd_dom_sf"/>
</dbReference>
<dbReference type="Pfam" id="PF16363">
    <property type="entry name" value="GDP_Man_Dehyd"/>
    <property type="match status" value="1"/>
</dbReference>
<evidence type="ECO:0000313" key="3">
    <source>
        <dbReference type="EMBL" id="PIW36734.1"/>
    </source>
</evidence>
<keyword evidence="1" id="KW-0520">NAD</keyword>
<proteinExistence type="predicted"/>
<dbReference type="PRINTS" id="PR01713">
    <property type="entry name" value="NUCEPIMERASE"/>
</dbReference>
<evidence type="ECO:0000313" key="4">
    <source>
        <dbReference type="Proteomes" id="UP000230292"/>
    </source>
</evidence>
<protein>
    <recommendedName>
        <fullName evidence="2">NAD(P)-binding domain-containing protein</fullName>
    </recommendedName>
</protein>
<comment type="caution">
    <text evidence="3">The sequence shown here is derived from an EMBL/GenBank/DDBJ whole genome shotgun (WGS) entry which is preliminary data.</text>
</comment>
<dbReference type="AlphaFoldDB" id="A0A2M7H3F8"/>
<organism evidence="3 4">
    <name type="scientific">Candidatus Kerfeldbacteria bacterium CG15_BIG_FIL_POST_REV_8_21_14_020_45_12</name>
    <dbReference type="NCBI Taxonomy" id="2014247"/>
    <lineage>
        <taxon>Bacteria</taxon>
        <taxon>Candidatus Kerfeldiibacteriota</taxon>
    </lineage>
</organism>